<proteinExistence type="predicted"/>
<dbReference type="KEGG" id="iag:Igag_1389"/>
<dbReference type="BioCyc" id="IAGG583356:GHAH-1377-MONOMER"/>
<accession>E0SQ61</accession>
<evidence type="ECO:0000313" key="2">
    <source>
        <dbReference type="Proteomes" id="UP000001304"/>
    </source>
</evidence>
<reference evidence="1 2" key="1">
    <citation type="journal article" date="2010" name="Stand. Genomic Sci.">
        <title>Complete genome sequence of Ignisphaera aggregans type strain (AQ1.S1).</title>
        <authorList>
            <person name="Goker M."/>
            <person name="Held B."/>
            <person name="Lapidus A."/>
            <person name="Nolan M."/>
            <person name="Spring S."/>
            <person name="Yasawong M."/>
            <person name="Lucas S."/>
            <person name="Glavina Del Rio T."/>
            <person name="Tice H."/>
            <person name="Cheng J.F."/>
            <person name="Goodwin L."/>
            <person name="Tapia R."/>
            <person name="Pitluck S."/>
            <person name="Liolios K."/>
            <person name="Ivanova N."/>
            <person name="Mavromatis K."/>
            <person name="Mikhailova N."/>
            <person name="Pati A."/>
            <person name="Chen A."/>
            <person name="Palaniappan K."/>
            <person name="Brambilla E."/>
            <person name="Land M."/>
            <person name="Hauser L."/>
            <person name="Chang Y.J."/>
            <person name="Jeffries C.D."/>
            <person name="Brettin T."/>
            <person name="Detter J.C."/>
            <person name="Han C."/>
            <person name="Rohde M."/>
            <person name="Sikorski J."/>
            <person name="Woyke T."/>
            <person name="Bristow J."/>
            <person name="Eisen J.A."/>
            <person name="Markowitz V."/>
            <person name="Hugenholtz P."/>
            <person name="Kyrpides N.C."/>
            <person name="Klenk H.P."/>
        </authorList>
    </citation>
    <scope>NUCLEOTIDE SEQUENCE [LARGE SCALE GENOMIC DNA]</scope>
    <source>
        <strain evidence="2">DSM 17230 / JCM 13409 / AQ1.S1</strain>
    </source>
</reference>
<dbReference type="HOGENOM" id="CLU_1025296_0_0_2"/>
<name>E0SQ61_IGNAA</name>
<protein>
    <submittedName>
        <fullName evidence="1">Uncharacterized protein</fullName>
    </submittedName>
</protein>
<dbReference type="EMBL" id="CP002098">
    <property type="protein sequence ID" value="ADM28192.1"/>
    <property type="molecule type" value="Genomic_DNA"/>
</dbReference>
<gene>
    <name evidence="1" type="ordered locus">Igag_1389</name>
</gene>
<sequence length="271" mass="31250">MLYTLIKALVFSCSSYPKICAPHRFTLSRDYDLCILSGLLAVSSINSYVDTVMEEYKYGKRSISDLEIGKVMNMVFIEGLRDLSTQFNVIIGITSVIVTYIAHHVQKMGTNFHDSLRNIYRSMMFNKTEDSIEMIRGLRRFGGEIAHILDQIGLSERRIAIEDLKIFDIIKLLGEQHPGFKSLSQVQRMINILGLAEKIFKELRDLNMTLSIVSLQLAKEELGIDIDLTKRDPRYFAELLRIDREYRKKGIDLEYIMPYIVTSSLYLVLTQ</sequence>
<dbReference type="AlphaFoldDB" id="E0SQ61"/>
<dbReference type="Proteomes" id="UP000001304">
    <property type="component" value="Chromosome"/>
</dbReference>
<keyword evidence="2" id="KW-1185">Reference proteome</keyword>
<evidence type="ECO:0000313" key="1">
    <source>
        <dbReference type="EMBL" id="ADM28192.1"/>
    </source>
</evidence>
<organism evidence="1 2">
    <name type="scientific">Ignisphaera aggregans (strain DSM 17230 / JCM 13409 / AQ1.S1)</name>
    <dbReference type="NCBI Taxonomy" id="583356"/>
    <lineage>
        <taxon>Archaea</taxon>
        <taxon>Thermoproteota</taxon>
        <taxon>Thermoprotei</taxon>
        <taxon>Desulfurococcales</taxon>
        <taxon>Desulfurococcaceae</taxon>
        <taxon>Ignisphaera</taxon>
    </lineage>
</organism>